<accession>A0A4Y2KS08</accession>
<reference evidence="2 3" key="1">
    <citation type="journal article" date="2019" name="Sci. Rep.">
        <title>Orb-weaving spider Araneus ventricosus genome elucidates the spidroin gene catalogue.</title>
        <authorList>
            <person name="Kono N."/>
            <person name="Nakamura H."/>
            <person name="Ohtoshi R."/>
            <person name="Moran D.A.P."/>
            <person name="Shinohara A."/>
            <person name="Yoshida Y."/>
            <person name="Fujiwara M."/>
            <person name="Mori M."/>
            <person name="Tomita M."/>
            <person name="Arakawa K."/>
        </authorList>
    </citation>
    <scope>NUCLEOTIDE SEQUENCE [LARGE SCALE GENOMIC DNA]</scope>
</reference>
<dbReference type="EMBL" id="BGPR01004928">
    <property type="protein sequence ID" value="GBN04972.1"/>
    <property type="molecule type" value="Genomic_DNA"/>
</dbReference>
<feature type="region of interest" description="Disordered" evidence="1">
    <location>
        <begin position="176"/>
        <end position="202"/>
    </location>
</feature>
<organism evidence="2 3">
    <name type="scientific">Araneus ventricosus</name>
    <name type="common">Orbweaver spider</name>
    <name type="synonym">Epeira ventricosa</name>
    <dbReference type="NCBI Taxonomy" id="182803"/>
    <lineage>
        <taxon>Eukaryota</taxon>
        <taxon>Metazoa</taxon>
        <taxon>Ecdysozoa</taxon>
        <taxon>Arthropoda</taxon>
        <taxon>Chelicerata</taxon>
        <taxon>Arachnida</taxon>
        <taxon>Araneae</taxon>
        <taxon>Araneomorphae</taxon>
        <taxon>Entelegynae</taxon>
        <taxon>Araneoidea</taxon>
        <taxon>Araneidae</taxon>
        <taxon>Araneus</taxon>
    </lineage>
</organism>
<evidence type="ECO:0000313" key="3">
    <source>
        <dbReference type="Proteomes" id="UP000499080"/>
    </source>
</evidence>
<gene>
    <name evidence="2" type="ORF">AVEN_237753_1</name>
</gene>
<dbReference type="AlphaFoldDB" id="A0A4Y2KS08"/>
<name>A0A4Y2KS08_ARAVE</name>
<keyword evidence="3" id="KW-1185">Reference proteome</keyword>
<comment type="caution">
    <text evidence="2">The sequence shown here is derived from an EMBL/GenBank/DDBJ whole genome shotgun (WGS) entry which is preliminary data.</text>
</comment>
<sequence>MGPSQPQTHHLRATQSPKLLHLLLPRSDSPRTTPTDISPSPRVDGEISIFGESFLPPEGLYSLLWPNEEYHSPPGAAGPDSAHPNYLSGKKGLFTVFTTLLPWTPHPEGKGECPFFIDTILSNYTIPLPLNTLLILTLSLLSQKIQSQRLQLPVWGRQPRRDPSFHLLVPSVTKPPQLHSIRNGHPPGHLRSSGSQGRKKHPLFGVPKTGGHFRILRLDCSTQCQIPTINLYTRIPFNTVILHVHRLSSFPSALLPTKLAQSLVGLSTKRLAASGTNTL</sequence>
<protein>
    <submittedName>
        <fullName evidence="2">Uncharacterized protein</fullName>
    </submittedName>
</protein>
<dbReference type="Proteomes" id="UP000499080">
    <property type="component" value="Unassembled WGS sequence"/>
</dbReference>
<evidence type="ECO:0000313" key="2">
    <source>
        <dbReference type="EMBL" id="GBN04972.1"/>
    </source>
</evidence>
<proteinExistence type="predicted"/>
<evidence type="ECO:0000256" key="1">
    <source>
        <dbReference type="SAM" id="MobiDB-lite"/>
    </source>
</evidence>